<organism evidence="1 2">
    <name type="scientific">Lactobacillus helsingborgensis</name>
    <dbReference type="NCBI Taxonomy" id="1218494"/>
    <lineage>
        <taxon>Bacteria</taxon>
        <taxon>Bacillati</taxon>
        <taxon>Bacillota</taxon>
        <taxon>Bacilli</taxon>
        <taxon>Lactobacillales</taxon>
        <taxon>Lactobacillaceae</taxon>
        <taxon>Lactobacillus</taxon>
    </lineage>
</organism>
<gene>
    <name evidence="1" type="ORF">LDX53_01655</name>
</gene>
<sequence length="327" mass="34529">MEEKKMRIKKLVMGITLAGLLLLGGCSSKKTGSTSTVKHVGILQVVQHPSLDEANKGFKEGLKEEGYVEGKNLKIDYQNAQNSQDNLKSMSEKLVNEKSDLILGIATPAAQSVANATQDIPIVVTAVTDLKAAKLVNSDAKPGRNVTGTTDMVSIDKQIRLLLSIVPKAKTIGIMYNAGEANSKIQADLAIKSLKKAGVKVVVKTANTTNDVQQVTETLAGKVQGIYVPTDNTFASASSIIGKVVKEKKIPLVAGSTDQVKTGGLASIGIDYEALGKQTGKMAAKILSGKAKPKDMPVEKATDLKLVVNKKMAKALGINPNSIKAPK</sequence>
<dbReference type="KEGG" id="lhs:DLD54_01635"/>
<dbReference type="Pfam" id="PF04392">
    <property type="entry name" value="ABC_sub_bind"/>
    <property type="match status" value="1"/>
</dbReference>
<dbReference type="Gene3D" id="3.40.50.2300">
    <property type="match status" value="2"/>
</dbReference>
<dbReference type="SUPFAM" id="SSF53822">
    <property type="entry name" value="Periplasmic binding protein-like I"/>
    <property type="match status" value="1"/>
</dbReference>
<evidence type="ECO:0000313" key="2">
    <source>
        <dbReference type="Proteomes" id="UP001164557"/>
    </source>
</evidence>
<dbReference type="AlphaFoldDB" id="A0AA47B4I1"/>
<dbReference type="PROSITE" id="PS51257">
    <property type="entry name" value="PROKAR_LIPOPROTEIN"/>
    <property type="match status" value="1"/>
</dbReference>
<dbReference type="PANTHER" id="PTHR35271">
    <property type="entry name" value="ABC TRANSPORTER, SUBSTRATE-BINDING LIPOPROTEIN-RELATED"/>
    <property type="match status" value="1"/>
</dbReference>
<protein>
    <submittedName>
        <fullName evidence="1">ABC transporter substrate-binding protein</fullName>
    </submittedName>
</protein>
<dbReference type="Proteomes" id="UP001164557">
    <property type="component" value="Chromosome"/>
</dbReference>
<dbReference type="PANTHER" id="PTHR35271:SF1">
    <property type="entry name" value="ABC TRANSPORTER, SUBSTRATE-BINDING LIPOPROTEIN"/>
    <property type="match status" value="1"/>
</dbReference>
<proteinExistence type="predicted"/>
<dbReference type="InterPro" id="IPR007487">
    <property type="entry name" value="ABC_transpt-TYRBP-like"/>
</dbReference>
<dbReference type="CDD" id="cd06325">
    <property type="entry name" value="PBP1_ABC_unchar_transporter"/>
    <property type="match status" value="1"/>
</dbReference>
<accession>A0AA47B4I1</accession>
<dbReference type="EMBL" id="CP084389">
    <property type="protein sequence ID" value="UZX29966.1"/>
    <property type="molecule type" value="Genomic_DNA"/>
</dbReference>
<reference evidence="1" key="1">
    <citation type="submission" date="2021-09" db="EMBL/GenBank/DDBJ databases">
        <title>Lactobacillus species from Apis mellifera, Switzerland.</title>
        <authorList>
            <person name="Pfister J."/>
            <person name="Brown A."/>
            <person name="Neumann P."/>
            <person name="Collaud A."/>
            <person name="Retschnig G."/>
            <person name="Perreten V."/>
        </authorList>
    </citation>
    <scope>NUCLEOTIDE SEQUENCE</scope>
    <source>
        <strain evidence="1">IBH002</strain>
    </source>
</reference>
<name>A0AA47B4I1_9LACO</name>
<keyword evidence="2" id="KW-1185">Reference proteome</keyword>
<dbReference type="InterPro" id="IPR028082">
    <property type="entry name" value="Peripla_BP_I"/>
</dbReference>
<evidence type="ECO:0000313" key="1">
    <source>
        <dbReference type="EMBL" id="UZX29966.1"/>
    </source>
</evidence>